<dbReference type="EMBL" id="QBIY01013359">
    <property type="protein sequence ID" value="RXN06630.1"/>
    <property type="molecule type" value="Genomic_DNA"/>
</dbReference>
<accession>A0A498LEJ9</accession>
<name>A0A498LEJ9_LABRO</name>
<keyword evidence="2" id="KW-1185">Reference proteome</keyword>
<dbReference type="SUPFAM" id="SSF49447">
    <property type="entry name" value="Second domain of Mu2 adaptin subunit (ap50) of ap2 adaptor"/>
    <property type="match status" value="1"/>
</dbReference>
<dbReference type="InterPro" id="IPR036168">
    <property type="entry name" value="AP2_Mu_C_sf"/>
</dbReference>
<dbReference type="Proteomes" id="UP000290572">
    <property type="component" value="Unassembled WGS sequence"/>
</dbReference>
<reference evidence="1 2" key="1">
    <citation type="submission" date="2018-03" db="EMBL/GenBank/DDBJ databases">
        <title>Draft genome sequence of Rohu Carp (Labeo rohita).</title>
        <authorList>
            <person name="Das P."/>
            <person name="Kushwaha B."/>
            <person name="Joshi C.G."/>
            <person name="Kumar D."/>
            <person name="Nagpure N.S."/>
            <person name="Sahoo L."/>
            <person name="Das S.P."/>
            <person name="Bit A."/>
            <person name="Patnaik S."/>
            <person name="Meher P.K."/>
            <person name="Jayasankar P."/>
            <person name="Koringa P.G."/>
            <person name="Patel N.V."/>
            <person name="Hinsu A.T."/>
            <person name="Kumar R."/>
            <person name="Pandey M."/>
            <person name="Agarwal S."/>
            <person name="Srivastava S."/>
            <person name="Singh M."/>
            <person name="Iquebal M.A."/>
            <person name="Jaiswal S."/>
            <person name="Angadi U.B."/>
            <person name="Kumar N."/>
            <person name="Raza M."/>
            <person name="Shah T.M."/>
            <person name="Rai A."/>
            <person name="Jena J.K."/>
        </authorList>
    </citation>
    <scope>NUCLEOTIDE SEQUENCE [LARGE SCALE GENOMIC DNA]</scope>
    <source>
        <strain evidence="1">DASCIFA01</strain>
        <tissue evidence="1">Testis</tissue>
    </source>
</reference>
<organism evidence="1 2">
    <name type="scientific">Labeo rohita</name>
    <name type="common">Indian major carp</name>
    <name type="synonym">Cyprinus rohita</name>
    <dbReference type="NCBI Taxonomy" id="84645"/>
    <lineage>
        <taxon>Eukaryota</taxon>
        <taxon>Metazoa</taxon>
        <taxon>Chordata</taxon>
        <taxon>Craniata</taxon>
        <taxon>Vertebrata</taxon>
        <taxon>Euteleostomi</taxon>
        <taxon>Actinopterygii</taxon>
        <taxon>Neopterygii</taxon>
        <taxon>Teleostei</taxon>
        <taxon>Ostariophysi</taxon>
        <taxon>Cypriniformes</taxon>
        <taxon>Cyprinidae</taxon>
        <taxon>Labeoninae</taxon>
        <taxon>Labeonini</taxon>
        <taxon>Labeo</taxon>
    </lineage>
</organism>
<gene>
    <name evidence="1" type="ORF">ROHU_012227</name>
</gene>
<protein>
    <submittedName>
        <fullName evidence="1">Stonin-1</fullName>
    </submittedName>
</protein>
<comment type="caution">
    <text evidence="1">The sequence shown here is derived from an EMBL/GenBank/DDBJ whole genome shotgun (WGS) entry which is preliminary data.</text>
</comment>
<proteinExistence type="predicted"/>
<evidence type="ECO:0000313" key="2">
    <source>
        <dbReference type="Proteomes" id="UP000290572"/>
    </source>
</evidence>
<dbReference type="AlphaFoldDB" id="A0A498LEJ9"/>
<dbReference type="STRING" id="84645.A0A498LEJ9"/>
<evidence type="ECO:0000313" key="1">
    <source>
        <dbReference type="EMBL" id="RXN06630.1"/>
    </source>
</evidence>
<sequence length="116" mass="12936">MIGVIAQLSLVQVPFPGDWVKVPNSMPLLRQKSLKARMNRNACLGSAHVAESQSVMHVSVGTVKYENVHRAIVWRIERLPPKNVDFESGLQTESDDLCFHCIADVITVQGVLTRQK</sequence>